<accession>A0A3M7SIX5</accession>
<dbReference type="Pfam" id="PF15393">
    <property type="entry name" value="DUF4615"/>
    <property type="match status" value="1"/>
</dbReference>
<keyword evidence="3" id="KW-1185">Reference proteome</keyword>
<dbReference type="EMBL" id="REGN01001281">
    <property type="protein sequence ID" value="RNA35854.1"/>
    <property type="molecule type" value="Genomic_DNA"/>
</dbReference>
<dbReference type="InterPro" id="IPR029274">
    <property type="entry name" value="DUF4615"/>
</dbReference>
<name>A0A3M7SIX5_BRAPC</name>
<dbReference type="Proteomes" id="UP000276133">
    <property type="component" value="Unassembled WGS sequence"/>
</dbReference>
<evidence type="ECO:0000313" key="3">
    <source>
        <dbReference type="Proteomes" id="UP000276133"/>
    </source>
</evidence>
<protein>
    <submittedName>
        <fullName evidence="2">Uncharacterized protein</fullName>
    </submittedName>
</protein>
<reference evidence="2 3" key="1">
    <citation type="journal article" date="2018" name="Sci. Rep.">
        <title>Genomic signatures of local adaptation to the degree of environmental predictability in rotifers.</title>
        <authorList>
            <person name="Franch-Gras L."/>
            <person name="Hahn C."/>
            <person name="Garcia-Roger E.M."/>
            <person name="Carmona M.J."/>
            <person name="Serra M."/>
            <person name="Gomez A."/>
        </authorList>
    </citation>
    <scope>NUCLEOTIDE SEQUENCE [LARGE SCALE GENOMIC DNA]</scope>
    <source>
        <strain evidence="2">HYR1</strain>
    </source>
</reference>
<evidence type="ECO:0000313" key="2">
    <source>
        <dbReference type="EMBL" id="RNA35854.1"/>
    </source>
</evidence>
<dbReference type="PANTHER" id="PTHR13602:SF2">
    <property type="entry name" value="UPF0488 PROTEIN C8ORF33"/>
    <property type="match status" value="1"/>
</dbReference>
<gene>
    <name evidence="2" type="ORF">BpHYR1_049911</name>
</gene>
<evidence type="ECO:0000256" key="1">
    <source>
        <dbReference type="ARBA" id="ARBA00005707"/>
    </source>
</evidence>
<dbReference type="PANTHER" id="PTHR13602">
    <property type="entry name" value="UPF0488 PROTEIN C8ORF33"/>
    <property type="match status" value="1"/>
</dbReference>
<comment type="similarity">
    <text evidence="1">Belongs to the UPF0488 family.</text>
</comment>
<comment type="caution">
    <text evidence="2">The sequence shown here is derived from an EMBL/GenBank/DDBJ whole genome shotgun (WGS) entry which is preliminary data.</text>
</comment>
<sequence>MSDLKVGDLDLEQQAKLDKELAWCIRKLYTKLEHAKKDDKKVNEIIMCINILKNPSELIIKKRQVMFKMHGDYRSKMKAEESKKSSSKDELEIKVKFMNDGSKEIKNSKYLKKSKAHDPECVDKKFHTLSLNEKSAKEIGENYFQMEAMKNSHFKFNFQVE</sequence>
<dbReference type="STRING" id="10195.A0A3M7SIX5"/>
<proteinExistence type="inferred from homology"/>
<organism evidence="2 3">
    <name type="scientific">Brachionus plicatilis</name>
    <name type="common">Marine rotifer</name>
    <name type="synonym">Brachionus muelleri</name>
    <dbReference type="NCBI Taxonomy" id="10195"/>
    <lineage>
        <taxon>Eukaryota</taxon>
        <taxon>Metazoa</taxon>
        <taxon>Spiralia</taxon>
        <taxon>Gnathifera</taxon>
        <taxon>Rotifera</taxon>
        <taxon>Eurotatoria</taxon>
        <taxon>Monogononta</taxon>
        <taxon>Pseudotrocha</taxon>
        <taxon>Ploima</taxon>
        <taxon>Brachionidae</taxon>
        <taxon>Brachionus</taxon>
    </lineage>
</organism>
<dbReference type="OrthoDB" id="20277at2759"/>
<dbReference type="AlphaFoldDB" id="A0A3M7SIX5"/>